<dbReference type="InterPro" id="IPR036390">
    <property type="entry name" value="WH_DNA-bd_sf"/>
</dbReference>
<dbReference type="Proteomes" id="UP000761264">
    <property type="component" value="Unassembled WGS sequence"/>
</dbReference>
<name>A0A967EVT5_9PROT</name>
<organism evidence="1 2">
    <name type="scientific">Pelagibius litoralis</name>
    <dbReference type="NCBI Taxonomy" id="374515"/>
    <lineage>
        <taxon>Bacteria</taxon>
        <taxon>Pseudomonadati</taxon>
        <taxon>Pseudomonadota</taxon>
        <taxon>Alphaproteobacteria</taxon>
        <taxon>Rhodospirillales</taxon>
        <taxon>Rhodovibrionaceae</taxon>
        <taxon>Pelagibius</taxon>
    </lineage>
</organism>
<evidence type="ECO:0000313" key="1">
    <source>
        <dbReference type="EMBL" id="NIA69032.1"/>
    </source>
</evidence>
<proteinExistence type="predicted"/>
<gene>
    <name evidence="1" type="ORF">HBA54_10560</name>
</gene>
<accession>A0A967EVT5</accession>
<dbReference type="SUPFAM" id="SSF46785">
    <property type="entry name" value="Winged helix' DNA-binding domain"/>
    <property type="match status" value="1"/>
</dbReference>
<keyword evidence="2" id="KW-1185">Reference proteome</keyword>
<dbReference type="Gene3D" id="1.10.10.10">
    <property type="entry name" value="Winged helix-like DNA-binding domain superfamily/Winged helix DNA-binding domain"/>
    <property type="match status" value="1"/>
</dbReference>
<dbReference type="AlphaFoldDB" id="A0A967EVT5"/>
<sequence>MPAQAQMPIKSDHEADSTRMMLDAIESEARVTQRGLSAELGIALGLTNIYLKRCISKGLVKTRKAPARRYAYYLTAKGFSEKARLTAKFLTRSLGFFRLAREDCSDLFQHSKSQGCQCITFVGAGDLCEIAILAALDCGLEVSAVLDESTNRQRLAGTPVVRSLTKLSPGEILVITDMKDPQGAYERMIGQFGVEKVFFPSLLRLSRRKQPVNADKLP</sequence>
<protein>
    <submittedName>
        <fullName evidence="1">Winged helix-turn-helix transcriptional regulator</fullName>
    </submittedName>
</protein>
<dbReference type="EMBL" id="JAAQPH010000007">
    <property type="protein sequence ID" value="NIA69032.1"/>
    <property type="molecule type" value="Genomic_DNA"/>
</dbReference>
<reference evidence="1" key="1">
    <citation type="submission" date="2020-03" db="EMBL/GenBank/DDBJ databases">
        <title>Genome of Pelagibius litoralis DSM 21314T.</title>
        <authorList>
            <person name="Wang G."/>
        </authorList>
    </citation>
    <scope>NUCLEOTIDE SEQUENCE</scope>
    <source>
        <strain evidence="1">DSM 21314</strain>
    </source>
</reference>
<comment type="caution">
    <text evidence="1">The sequence shown here is derived from an EMBL/GenBank/DDBJ whole genome shotgun (WGS) entry which is preliminary data.</text>
</comment>
<dbReference type="RefSeq" id="WP_167224238.1">
    <property type="nucleotide sequence ID" value="NZ_JAAQPH010000007.1"/>
</dbReference>
<evidence type="ECO:0000313" key="2">
    <source>
        <dbReference type="Proteomes" id="UP000761264"/>
    </source>
</evidence>
<dbReference type="InterPro" id="IPR036388">
    <property type="entry name" value="WH-like_DNA-bd_sf"/>
</dbReference>
<dbReference type="Pfam" id="PF13412">
    <property type="entry name" value="HTH_24"/>
    <property type="match status" value="1"/>
</dbReference>